<evidence type="ECO:0000256" key="4">
    <source>
        <dbReference type="ARBA" id="ARBA00022759"/>
    </source>
</evidence>
<evidence type="ECO:0000256" key="6">
    <source>
        <dbReference type="ARBA" id="ARBA00030388"/>
    </source>
</evidence>
<dbReference type="Pfam" id="PF06769">
    <property type="entry name" value="YoeB_toxin"/>
    <property type="match status" value="1"/>
</dbReference>
<dbReference type="PANTHER" id="PTHR38039">
    <property type="entry name" value="TOXIN YOEB"/>
    <property type="match status" value="1"/>
</dbReference>
<sequence length="84" mass="10176">MQIRFDEGAWEEYLYWQANSKTLLRRINALIKDIQRSPFEGIGKPEPLKYQYAGLWSRRIDDEHRLVYAVQDGTLHILMCRYHY</sequence>
<keyword evidence="4" id="KW-0255">Endonuclease</keyword>
<dbReference type="AlphaFoldDB" id="A0A4V4N726"/>
<dbReference type="GO" id="GO:0004519">
    <property type="term" value="F:endonuclease activity"/>
    <property type="evidence" value="ECO:0007669"/>
    <property type="project" value="UniProtKB-KW"/>
</dbReference>
<dbReference type="GO" id="GO:0016787">
    <property type="term" value="F:hydrolase activity"/>
    <property type="evidence" value="ECO:0007669"/>
    <property type="project" value="UniProtKB-KW"/>
</dbReference>
<evidence type="ECO:0000313" key="8">
    <source>
        <dbReference type="Proteomes" id="UP000308891"/>
    </source>
</evidence>
<dbReference type="OrthoDB" id="9801102at2"/>
<evidence type="ECO:0000256" key="2">
    <source>
        <dbReference type="ARBA" id="ARBA00022649"/>
    </source>
</evidence>
<dbReference type="PANTHER" id="PTHR38039:SF1">
    <property type="entry name" value="TOXIN YOEB"/>
    <property type="match status" value="1"/>
</dbReference>
<dbReference type="Proteomes" id="UP000308891">
    <property type="component" value="Unassembled WGS sequence"/>
</dbReference>
<evidence type="ECO:0000256" key="1">
    <source>
        <dbReference type="ARBA" id="ARBA00008172"/>
    </source>
</evidence>
<evidence type="ECO:0000256" key="5">
    <source>
        <dbReference type="ARBA" id="ARBA00022801"/>
    </source>
</evidence>
<keyword evidence="2" id="KW-1277">Toxin-antitoxin system</keyword>
<dbReference type="InterPro" id="IPR035093">
    <property type="entry name" value="RelE/ParE_toxin_dom_sf"/>
</dbReference>
<comment type="similarity">
    <text evidence="1">Belongs to the YoeB family.</text>
</comment>
<accession>A0A4V4N726</accession>
<proteinExistence type="inferred from homology"/>
<dbReference type="NCBIfam" id="TIGR02116">
    <property type="entry name" value="toxin_Txe_YoeB"/>
    <property type="match status" value="1"/>
</dbReference>
<dbReference type="SUPFAM" id="SSF143011">
    <property type="entry name" value="RelE-like"/>
    <property type="match status" value="1"/>
</dbReference>
<evidence type="ECO:0000256" key="3">
    <source>
        <dbReference type="ARBA" id="ARBA00022722"/>
    </source>
</evidence>
<keyword evidence="5" id="KW-0378">Hydrolase</keyword>
<dbReference type="EMBL" id="STGJ01000020">
    <property type="protein sequence ID" value="TIC78973.1"/>
    <property type="molecule type" value="Genomic_DNA"/>
</dbReference>
<dbReference type="GO" id="GO:0045892">
    <property type="term" value="P:negative regulation of DNA-templated transcription"/>
    <property type="evidence" value="ECO:0007669"/>
    <property type="project" value="TreeGrafter"/>
</dbReference>
<comment type="caution">
    <text evidence="7">The sequence shown here is derived from an EMBL/GenBank/DDBJ whole genome shotgun (WGS) entry which is preliminary data.</text>
</comment>
<dbReference type="Gene3D" id="3.30.2310.20">
    <property type="entry name" value="RelE-like"/>
    <property type="match status" value="1"/>
</dbReference>
<evidence type="ECO:0000313" key="7">
    <source>
        <dbReference type="EMBL" id="TIC78973.1"/>
    </source>
</evidence>
<organism evidence="7 8">
    <name type="scientific">Crenobacter intestini</name>
    <dbReference type="NCBI Taxonomy" id="2563443"/>
    <lineage>
        <taxon>Bacteria</taxon>
        <taxon>Pseudomonadati</taxon>
        <taxon>Pseudomonadota</taxon>
        <taxon>Betaproteobacteria</taxon>
        <taxon>Neisseriales</taxon>
        <taxon>Neisseriaceae</taxon>
        <taxon>Crenobacter</taxon>
    </lineage>
</organism>
<gene>
    <name evidence="7" type="ORF">E5K04_14535</name>
</gene>
<name>A0A4V4N726_9NEIS</name>
<keyword evidence="8" id="KW-1185">Reference proteome</keyword>
<dbReference type="GO" id="GO:0006401">
    <property type="term" value="P:RNA catabolic process"/>
    <property type="evidence" value="ECO:0007669"/>
    <property type="project" value="InterPro"/>
</dbReference>
<dbReference type="InterPro" id="IPR009614">
    <property type="entry name" value="YoeB_toxin"/>
</dbReference>
<dbReference type="RefSeq" id="WP_136555425.1">
    <property type="nucleotide sequence ID" value="NZ_STGJ01000020.1"/>
</dbReference>
<reference evidence="7 8" key="1">
    <citation type="submission" date="2019-04" db="EMBL/GenBank/DDBJ databases">
        <title>Crenobacter sp. nov.</title>
        <authorList>
            <person name="Shi S."/>
        </authorList>
    </citation>
    <scope>NUCLEOTIDE SEQUENCE [LARGE SCALE GENOMIC DNA]</scope>
    <source>
        <strain evidence="7 8">GY 70310</strain>
    </source>
</reference>
<keyword evidence="3" id="KW-0540">Nuclease</keyword>
<protein>
    <recommendedName>
        <fullName evidence="6">Putative mRNA interferase YoeB</fullName>
    </recommendedName>
</protein>